<dbReference type="GO" id="GO:0008804">
    <property type="term" value="F:carbamate kinase activity"/>
    <property type="evidence" value="ECO:0007669"/>
    <property type="project" value="UniProtKB-EC"/>
</dbReference>
<keyword evidence="5 8" id="KW-0418">Kinase</keyword>
<evidence type="ECO:0000256" key="3">
    <source>
        <dbReference type="ARBA" id="ARBA00013070"/>
    </source>
</evidence>
<dbReference type="InterPro" id="IPR036393">
    <property type="entry name" value="AceGlu_kinase-like_sf"/>
</dbReference>
<dbReference type="PRINTS" id="PR01469">
    <property type="entry name" value="CARBMTKINASE"/>
</dbReference>
<dbReference type="NCBIfam" id="NF009007">
    <property type="entry name" value="PRK12352.1"/>
    <property type="match status" value="1"/>
</dbReference>
<evidence type="ECO:0000259" key="9">
    <source>
        <dbReference type="Pfam" id="PF00696"/>
    </source>
</evidence>
<dbReference type="NCBIfam" id="TIGR00746">
    <property type="entry name" value="arcC"/>
    <property type="match status" value="1"/>
</dbReference>
<organism evidence="10 11">
    <name type="scientific">Clostridium aromativorans</name>
    <dbReference type="NCBI Taxonomy" id="2836848"/>
    <lineage>
        <taxon>Bacteria</taxon>
        <taxon>Bacillati</taxon>
        <taxon>Bacillota</taxon>
        <taxon>Clostridia</taxon>
        <taxon>Eubacteriales</taxon>
        <taxon>Clostridiaceae</taxon>
        <taxon>Clostridium</taxon>
    </lineage>
</organism>
<evidence type="ECO:0000256" key="8">
    <source>
        <dbReference type="PIRNR" id="PIRNR000723"/>
    </source>
</evidence>
<reference evidence="10" key="1">
    <citation type="submission" date="2021-11" db="EMBL/GenBank/DDBJ databases">
        <authorList>
            <person name="Qingchun L."/>
            <person name="Dong Z."/>
            <person name="Zongwei Q."/>
            <person name="Jia Z."/>
            <person name="Duotao L."/>
        </authorList>
    </citation>
    <scope>NUCLEOTIDE SEQUENCE</scope>
    <source>
        <strain evidence="10">WLY-B-L2</strain>
    </source>
</reference>
<evidence type="ECO:0000256" key="1">
    <source>
        <dbReference type="ARBA" id="ARBA00005118"/>
    </source>
</evidence>
<comment type="caution">
    <text evidence="10">The sequence shown here is derived from an EMBL/GenBank/DDBJ whole genome shotgun (WGS) entry which is preliminary data.</text>
</comment>
<protein>
    <recommendedName>
        <fullName evidence="3 7">Carbamate kinase</fullName>
    </recommendedName>
</protein>
<accession>A0ABS8N3D9</accession>
<proteinExistence type="inferred from homology"/>
<comment type="catalytic activity">
    <reaction evidence="6">
        <text>hydrogencarbonate + NH4(+) + ATP = carbamoyl phosphate + ADP + H2O + H(+)</text>
        <dbReference type="Rhea" id="RHEA:10152"/>
        <dbReference type="ChEBI" id="CHEBI:15377"/>
        <dbReference type="ChEBI" id="CHEBI:15378"/>
        <dbReference type="ChEBI" id="CHEBI:17544"/>
        <dbReference type="ChEBI" id="CHEBI:28938"/>
        <dbReference type="ChEBI" id="CHEBI:30616"/>
        <dbReference type="ChEBI" id="CHEBI:58228"/>
        <dbReference type="ChEBI" id="CHEBI:456216"/>
        <dbReference type="EC" id="2.7.2.2"/>
    </reaction>
</comment>
<evidence type="ECO:0000256" key="2">
    <source>
        <dbReference type="ARBA" id="ARBA00011066"/>
    </source>
</evidence>
<dbReference type="InterPro" id="IPR003964">
    <property type="entry name" value="Carb_kinase"/>
</dbReference>
<sequence length="316" mass="33863">MGFCKLVIALGGNALQEAGAPATAEAQLEVVKKTCEYIADISCKGYEIAIVHGNGPQVGRILMASKAAENITPPMPFDVCGSMSQGYIGYHIQQSLRRALDKRNKKVPVVTLITQAVVDKDDPAFKNPTKPIGAFYTKEEADKLKTEKGYVMKDDSGRGWRRVVASPVPKRIVELPAVKVLWDSTICVAAGGGGIPVVEQEDGSLKGVAAVIDKDLAAERLAEDMNADILMILTEVEKAAINFNKPNQVDLGHITVAEAEKYMGEGHFAAGSMLPKIEAAVMFAKANPSHKAIITSLYKAVDALEDKTGTIITLNK</sequence>
<evidence type="ECO:0000313" key="10">
    <source>
        <dbReference type="EMBL" id="MCC9294313.1"/>
    </source>
</evidence>
<feature type="domain" description="Aspartate/glutamate/uridylate kinase" evidence="9">
    <location>
        <begin position="6"/>
        <end position="295"/>
    </location>
</feature>
<dbReference type="PIRSF" id="PIRSF000723">
    <property type="entry name" value="Carbamate_kin"/>
    <property type="match status" value="1"/>
</dbReference>
<dbReference type="RefSeq" id="WP_150355564.1">
    <property type="nucleotide sequence ID" value="NZ_JAJJPB010000004.1"/>
</dbReference>
<name>A0ABS8N3D9_9CLOT</name>
<gene>
    <name evidence="10" type="primary">arcC</name>
    <name evidence="10" type="ORF">LN736_05425</name>
</gene>
<dbReference type="EMBL" id="JAJJPB010000004">
    <property type="protein sequence ID" value="MCC9294313.1"/>
    <property type="molecule type" value="Genomic_DNA"/>
</dbReference>
<dbReference type="CDD" id="cd04235">
    <property type="entry name" value="AAK_CK"/>
    <property type="match status" value="1"/>
</dbReference>
<dbReference type="SUPFAM" id="SSF53633">
    <property type="entry name" value="Carbamate kinase-like"/>
    <property type="match status" value="1"/>
</dbReference>
<evidence type="ECO:0000256" key="4">
    <source>
        <dbReference type="ARBA" id="ARBA00022679"/>
    </source>
</evidence>
<dbReference type="PANTHER" id="PTHR30409">
    <property type="entry name" value="CARBAMATE KINASE"/>
    <property type="match status" value="1"/>
</dbReference>
<keyword evidence="11" id="KW-1185">Reference proteome</keyword>
<dbReference type="Pfam" id="PF00696">
    <property type="entry name" value="AA_kinase"/>
    <property type="match status" value="1"/>
</dbReference>
<dbReference type="Proteomes" id="UP001165422">
    <property type="component" value="Unassembled WGS sequence"/>
</dbReference>
<dbReference type="PANTHER" id="PTHR30409:SF1">
    <property type="entry name" value="CARBAMATE KINASE-RELATED"/>
    <property type="match status" value="1"/>
</dbReference>
<comment type="pathway">
    <text evidence="1">Metabolic intermediate metabolism; carbamoyl phosphate degradation; CO(2) and NH(3) from carbamoyl phosphate: step 1/1.</text>
</comment>
<evidence type="ECO:0000313" key="11">
    <source>
        <dbReference type="Proteomes" id="UP001165422"/>
    </source>
</evidence>
<dbReference type="Gene3D" id="3.40.1160.10">
    <property type="entry name" value="Acetylglutamate kinase-like"/>
    <property type="match status" value="1"/>
</dbReference>
<evidence type="ECO:0000256" key="5">
    <source>
        <dbReference type="ARBA" id="ARBA00022777"/>
    </source>
</evidence>
<evidence type="ECO:0000256" key="7">
    <source>
        <dbReference type="NCBIfam" id="TIGR00746"/>
    </source>
</evidence>
<comment type="similarity">
    <text evidence="2 8">Belongs to the carbamate kinase family.</text>
</comment>
<keyword evidence="4 8" id="KW-0808">Transferase</keyword>
<dbReference type="InterPro" id="IPR001048">
    <property type="entry name" value="Asp/Glu/Uridylate_kinase"/>
</dbReference>
<evidence type="ECO:0000256" key="6">
    <source>
        <dbReference type="ARBA" id="ARBA00048467"/>
    </source>
</evidence>